<feature type="compositionally biased region" description="Basic and acidic residues" evidence="1">
    <location>
        <begin position="186"/>
        <end position="207"/>
    </location>
</feature>
<dbReference type="EMBL" id="JNBS01002472">
    <property type="protein sequence ID" value="OQR90937.1"/>
    <property type="molecule type" value="Genomic_DNA"/>
</dbReference>
<dbReference type="OrthoDB" id="72377at2759"/>
<sequence>MKSIAQLPPAMDGDVYFDKPASDLRFRTLEPSVFDAQLHLEAPTRPFLYTRKFVVASGTQFKVRTIEGRCNHPEHIERDLSQPDDRVMRKLLDLIEIRPLTAPNASPKYSVRVRWSKGPDTWMDFNMIPYQRTPLLQELLVATVHSWRVVRMIRNPSWKEYKTELELWSKDPAVRAYRSGTTTNAEESKENLNDKETPSKRQKRSPDKPIQVTQPPQQEKRNQRTRSRNFTDINNSIAGVRLSTLVPGASNDIVVITLIDDSDEEENESFGQIANAISDIGSSERIAQDQSTRTEQALLNGSTNSDTLPITLIKKEQGEEGSADIAVGNRPVEHAIESVHSNTGNTGTSSPSIQEDINQDMEDELSVESPSLPSPASWSPGSNQVVSSASSDYNEESEANSPLHVQLKNDKKSPSPAKKVPAQNVVKASAQDEVKVPALNEVKAVVKSDVNNTSSGDISERVNIKSQATIATGGQTIKPELKVASNQIVDNNPNSTLDMKEQTKFIPTEIVKRKEALWGPVLEPKPRFGCPCGVTKRMKAFSNWVVCRTKDCNTWMHRACNEPNTFYCQKCSGETELSPRAFNCAVWQLSALNESDRLGNLIKSTSRKVDISFQHQNLSCLSVAVVAGAMKTFALLIRIPAVEEIKSHVDPFSKNLLHLAIDYRKLAIAEYLVKNISALLVPCNIYMKSPMQVLVKSVPLVAQGFLEKYPSIRYIVDDTKNNWAHYVSK</sequence>
<evidence type="ECO:0008006" key="4">
    <source>
        <dbReference type="Google" id="ProtNLM"/>
    </source>
</evidence>
<evidence type="ECO:0000313" key="2">
    <source>
        <dbReference type="EMBL" id="OQR90937.1"/>
    </source>
</evidence>
<name>A0A1V9YZ53_9STRA</name>
<proteinExistence type="predicted"/>
<feature type="region of interest" description="Disordered" evidence="1">
    <location>
        <begin position="179"/>
        <end position="232"/>
    </location>
</feature>
<organism evidence="2 3">
    <name type="scientific">Thraustotheca clavata</name>
    <dbReference type="NCBI Taxonomy" id="74557"/>
    <lineage>
        <taxon>Eukaryota</taxon>
        <taxon>Sar</taxon>
        <taxon>Stramenopiles</taxon>
        <taxon>Oomycota</taxon>
        <taxon>Saprolegniomycetes</taxon>
        <taxon>Saprolegniales</taxon>
        <taxon>Achlyaceae</taxon>
        <taxon>Thraustotheca</taxon>
    </lineage>
</organism>
<accession>A0A1V9YZ53</accession>
<dbReference type="Proteomes" id="UP000243217">
    <property type="component" value="Unassembled WGS sequence"/>
</dbReference>
<evidence type="ECO:0000256" key="1">
    <source>
        <dbReference type="SAM" id="MobiDB-lite"/>
    </source>
</evidence>
<dbReference type="InterPro" id="IPR011011">
    <property type="entry name" value="Znf_FYVE_PHD"/>
</dbReference>
<gene>
    <name evidence="2" type="ORF">THRCLA_09143</name>
</gene>
<protein>
    <recommendedName>
        <fullName evidence="4">Zinc finger PHD-type domain-containing protein</fullName>
    </recommendedName>
</protein>
<keyword evidence="3" id="KW-1185">Reference proteome</keyword>
<dbReference type="SUPFAM" id="SSF57903">
    <property type="entry name" value="FYVE/PHD zinc finger"/>
    <property type="match status" value="1"/>
</dbReference>
<evidence type="ECO:0000313" key="3">
    <source>
        <dbReference type="Proteomes" id="UP000243217"/>
    </source>
</evidence>
<feature type="region of interest" description="Disordered" evidence="1">
    <location>
        <begin position="361"/>
        <end position="423"/>
    </location>
</feature>
<feature type="compositionally biased region" description="Polar residues" evidence="1">
    <location>
        <begin position="383"/>
        <end position="392"/>
    </location>
</feature>
<feature type="compositionally biased region" description="Low complexity" evidence="1">
    <location>
        <begin position="367"/>
        <end position="382"/>
    </location>
</feature>
<dbReference type="AlphaFoldDB" id="A0A1V9YZ53"/>
<comment type="caution">
    <text evidence="2">The sequence shown here is derived from an EMBL/GenBank/DDBJ whole genome shotgun (WGS) entry which is preliminary data.</text>
</comment>
<reference evidence="2 3" key="1">
    <citation type="journal article" date="2014" name="Genome Biol. Evol.">
        <title>The secreted proteins of Achlya hypogyna and Thraustotheca clavata identify the ancestral oomycete secretome and reveal gene acquisitions by horizontal gene transfer.</title>
        <authorList>
            <person name="Misner I."/>
            <person name="Blouin N."/>
            <person name="Leonard G."/>
            <person name="Richards T.A."/>
            <person name="Lane C.E."/>
        </authorList>
    </citation>
    <scope>NUCLEOTIDE SEQUENCE [LARGE SCALE GENOMIC DNA]</scope>
    <source>
        <strain evidence="2 3">ATCC 34112</strain>
    </source>
</reference>